<keyword evidence="3" id="KW-1185">Reference proteome</keyword>
<evidence type="ECO:0000313" key="3">
    <source>
        <dbReference type="Proteomes" id="UP000035352"/>
    </source>
</evidence>
<reference evidence="2 3" key="1">
    <citation type="submission" date="2015-05" db="EMBL/GenBank/DDBJ databases">
        <authorList>
            <person name="Tang B."/>
            <person name="Yu Y."/>
        </authorList>
    </citation>
    <scope>NUCLEOTIDE SEQUENCE [LARGE SCALE GENOMIC DNA]</scope>
    <source>
        <strain evidence="2 3">DSM 7029</strain>
    </source>
</reference>
<dbReference type="InterPro" id="IPR017029">
    <property type="entry name" value="Phage_head_put"/>
</dbReference>
<evidence type="ECO:0000313" key="2">
    <source>
        <dbReference type="EMBL" id="AKJ28827.1"/>
    </source>
</evidence>
<dbReference type="Pfam" id="PF04233">
    <property type="entry name" value="Phage_Mu_F"/>
    <property type="match status" value="1"/>
</dbReference>
<gene>
    <name evidence="2" type="ORF">AAW51_2136</name>
</gene>
<dbReference type="PIRSF" id="PIRSF034565">
    <property type="entry name" value="UCP034565"/>
    <property type="match status" value="1"/>
</dbReference>
<dbReference type="InterPro" id="IPR006528">
    <property type="entry name" value="Phage_head_morphogenesis_dom"/>
</dbReference>
<dbReference type="EMBL" id="CP011371">
    <property type="protein sequence ID" value="AKJ28827.1"/>
    <property type="molecule type" value="Genomic_DNA"/>
</dbReference>
<sequence>MRALNAQAYQVLHTELQGDLRALAEYEAGYQFELFRDVLPVQISVARVSADQVYAAAFSQPFRGRLLREWAAGIEQNRMVRIRDAVRMGVVENQTNAQIVQRIRGTRALKYTDGLIEIDRRDANSVVRTAVQHVAAHARETFYAANEDLVKAVVWSATLDSRTSELCRIRDGLQYTQKTHKPIGHKIPWLGGPGRLHWCCRSSSTPVVKSWQELGLDLGEAPAGTRASMDGQVPAETTYAEWLKRQSGARQDQILGPERGKLLRQGGLTLDKFYNEKGRYLTLEQLRERDAAAFRRAGL</sequence>
<proteinExistence type="predicted"/>
<accession>A0A0G3BHL4</accession>
<dbReference type="Proteomes" id="UP000035352">
    <property type="component" value="Chromosome"/>
</dbReference>
<dbReference type="AlphaFoldDB" id="A0A0G3BHL4"/>
<organism evidence="2 3">
    <name type="scientific">Caldimonas brevitalea</name>
    <dbReference type="NCBI Taxonomy" id="413882"/>
    <lineage>
        <taxon>Bacteria</taxon>
        <taxon>Pseudomonadati</taxon>
        <taxon>Pseudomonadota</taxon>
        <taxon>Betaproteobacteria</taxon>
        <taxon>Burkholderiales</taxon>
        <taxon>Sphaerotilaceae</taxon>
        <taxon>Caldimonas</taxon>
    </lineage>
</organism>
<dbReference type="PATRIC" id="fig|413882.6.peg.2242"/>
<dbReference type="STRING" id="413882.AAW51_2136"/>
<protein>
    <submittedName>
        <fullName evidence="2">Phage Mu F like family protein</fullName>
    </submittedName>
</protein>
<feature type="domain" description="Phage head morphogenesis" evidence="1">
    <location>
        <begin position="82"/>
        <end position="202"/>
    </location>
</feature>
<dbReference type="KEGG" id="pbh:AAW51_2136"/>
<name>A0A0G3BHL4_9BURK</name>
<evidence type="ECO:0000259" key="1">
    <source>
        <dbReference type="Pfam" id="PF04233"/>
    </source>
</evidence>